<sequence length="130" mass="15442">MKKQHYNETNIIFTYPNSWQIEQDKNVISLYDPINGVGSIQFSIYYASNSQNISLKDELEDYVSDKHNKFVISVNDLYACTNYLLDEDGVRYWKYWLFIKDNMLVFASYNCEKEDYGKEEKIVDEIMNAL</sequence>
<accession>A0A6N8JC51</accession>
<organism evidence="1 2">
    <name type="scientific">Chitinophaga oryziterrae</name>
    <dbReference type="NCBI Taxonomy" id="1031224"/>
    <lineage>
        <taxon>Bacteria</taxon>
        <taxon>Pseudomonadati</taxon>
        <taxon>Bacteroidota</taxon>
        <taxon>Chitinophagia</taxon>
        <taxon>Chitinophagales</taxon>
        <taxon>Chitinophagaceae</taxon>
        <taxon>Chitinophaga</taxon>
    </lineage>
</organism>
<dbReference type="EMBL" id="WRXO01000003">
    <property type="protein sequence ID" value="MVT41906.1"/>
    <property type="molecule type" value="Genomic_DNA"/>
</dbReference>
<comment type="caution">
    <text evidence="1">The sequence shown here is derived from an EMBL/GenBank/DDBJ whole genome shotgun (WGS) entry which is preliminary data.</text>
</comment>
<dbReference type="OrthoDB" id="1253198at2"/>
<protein>
    <submittedName>
        <fullName evidence="1">Uncharacterized protein</fullName>
    </submittedName>
</protein>
<dbReference type="RefSeq" id="WP_157300524.1">
    <property type="nucleotide sequence ID" value="NZ_BAAAZB010000006.1"/>
</dbReference>
<evidence type="ECO:0000313" key="1">
    <source>
        <dbReference type="EMBL" id="MVT41906.1"/>
    </source>
</evidence>
<dbReference type="Gene3D" id="3.40.1000.10">
    <property type="entry name" value="Mog1/PsbP, alpha/beta/alpha sandwich"/>
    <property type="match status" value="1"/>
</dbReference>
<name>A0A6N8JC51_9BACT</name>
<dbReference type="Proteomes" id="UP000468388">
    <property type="component" value="Unassembled WGS sequence"/>
</dbReference>
<dbReference type="AlphaFoldDB" id="A0A6N8JC51"/>
<evidence type="ECO:0000313" key="2">
    <source>
        <dbReference type="Proteomes" id="UP000468388"/>
    </source>
</evidence>
<reference evidence="1 2" key="1">
    <citation type="submission" date="2019-12" db="EMBL/GenBank/DDBJ databases">
        <title>The draft genomic sequence of strain Chitinophaga oryziterrae JCM 16595.</title>
        <authorList>
            <person name="Zhang X."/>
        </authorList>
    </citation>
    <scope>NUCLEOTIDE SEQUENCE [LARGE SCALE GENOMIC DNA]</scope>
    <source>
        <strain evidence="1 2">JCM 16595</strain>
    </source>
</reference>
<proteinExistence type="predicted"/>
<keyword evidence="2" id="KW-1185">Reference proteome</keyword>
<gene>
    <name evidence="1" type="ORF">GO495_15050</name>
</gene>